<gene>
    <name evidence="2" type="ORF">NPIL_148951</name>
</gene>
<reference evidence="2" key="1">
    <citation type="submission" date="2020-08" db="EMBL/GenBank/DDBJ databases">
        <title>Multicomponent nature underlies the extraordinary mechanical properties of spider dragline silk.</title>
        <authorList>
            <person name="Kono N."/>
            <person name="Nakamura H."/>
            <person name="Mori M."/>
            <person name="Yoshida Y."/>
            <person name="Ohtoshi R."/>
            <person name="Malay A.D."/>
            <person name="Moran D.A.P."/>
            <person name="Tomita M."/>
            <person name="Numata K."/>
            <person name="Arakawa K."/>
        </authorList>
    </citation>
    <scope>NUCLEOTIDE SEQUENCE</scope>
</reference>
<keyword evidence="3" id="KW-1185">Reference proteome</keyword>
<protein>
    <submittedName>
        <fullName evidence="2">Uncharacterized protein</fullName>
    </submittedName>
</protein>
<proteinExistence type="predicted"/>
<dbReference type="Proteomes" id="UP000887013">
    <property type="component" value="Unassembled WGS sequence"/>
</dbReference>
<evidence type="ECO:0000256" key="1">
    <source>
        <dbReference type="SAM" id="MobiDB-lite"/>
    </source>
</evidence>
<dbReference type="AlphaFoldDB" id="A0A8X6Q1B2"/>
<feature type="region of interest" description="Disordered" evidence="1">
    <location>
        <begin position="50"/>
        <end position="74"/>
    </location>
</feature>
<organism evidence="2 3">
    <name type="scientific">Nephila pilipes</name>
    <name type="common">Giant wood spider</name>
    <name type="synonym">Nephila maculata</name>
    <dbReference type="NCBI Taxonomy" id="299642"/>
    <lineage>
        <taxon>Eukaryota</taxon>
        <taxon>Metazoa</taxon>
        <taxon>Ecdysozoa</taxon>
        <taxon>Arthropoda</taxon>
        <taxon>Chelicerata</taxon>
        <taxon>Arachnida</taxon>
        <taxon>Araneae</taxon>
        <taxon>Araneomorphae</taxon>
        <taxon>Entelegynae</taxon>
        <taxon>Araneoidea</taxon>
        <taxon>Nephilidae</taxon>
        <taxon>Nephila</taxon>
    </lineage>
</organism>
<comment type="caution">
    <text evidence="2">The sequence shown here is derived from an EMBL/GenBank/DDBJ whole genome shotgun (WGS) entry which is preliminary data.</text>
</comment>
<dbReference type="EMBL" id="BMAW01025830">
    <property type="protein sequence ID" value="GFT94120.1"/>
    <property type="molecule type" value="Genomic_DNA"/>
</dbReference>
<feature type="compositionally biased region" description="Basic and acidic residues" evidence="1">
    <location>
        <begin position="55"/>
        <end position="64"/>
    </location>
</feature>
<sequence>MEDPFQPPRPATIGALPPFILVCPKSTGPSSQLISQGAPQSRRSLIRRQLGGHVTSEDGRRGGGDPRWIINEIR</sequence>
<evidence type="ECO:0000313" key="2">
    <source>
        <dbReference type="EMBL" id="GFT94120.1"/>
    </source>
</evidence>
<name>A0A8X6Q1B2_NEPPI</name>
<evidence type="ECO:0000313" key="3">
    <source>
        <dbReference type="Proteomes" id="UP000887013"/>
    </source>
</evidence>
<accession>A0A8X6Q1B2</accession>